<dbReference type="EMBL" id="CH473965">
    <property type="protein sequence ID" value="EDL99235.1"/>
    <property type="molecule type" value="Genomic_DNA"/>
</dbReference>
<dbReference type="Proteomes" id="UP000234681">
    <property type="component" value="Chromosome 9"/>
</dbReference>
<organism evidence="1 2">
    <name type="scientific">Rattus norvegicus</name>
    <name type="common">Rat</name>
    <dbReference type="NCBI Taxonomy" id="10116"/>
    <lineage>
        <taxon>Eukaryota</taxon>
        <taxon>Metazoa</taxon>
        <taxon>Chordata</taxon>
        <taxon>Craniata</taxon>
        <taxon>Vertebrata</taxon>
        <taxon>Euteleostomi</taxon>
        <taxon>Mammalia</taxon>
        <taxon>Eutheria</taxon>
        <taxon>Euarchontoglires</taxon>
        <taxon>Glires</taxon>
        <taxon>Rodentia</taxon>
        <taxon>Myomorpha</taxon>
        <taxon>Muroidea</taxon>
        <taxon>Muridae</taxon>
        <taxon>Murinae</taxon>
        <taxon>Rattus</taxon>
    </lineage>
</organism>
<dbReference type="AlphaFoldDB" id="A6INH5"/>
<evidence type="ECO:0000313" key="2">
    <source>
        <dbReference type="Proteomes" id="UP000234681"/>
    </source>
</evidence>
<accession>A6INH5</accession>
<gene>
    <name evidence="1" type="ORF">rCG_22255</name>
</gene>
<reference evidence="1 2" key="1">
    <citation type="submission" date="2005-09" db="EMBL/GenBank/DDBJ databases">
        <authorList>
            <person name="Mural R.J."/>
            <person name="Li P.W."/>
            <person name="Adams M.D."/>
            <person name="Amanatides P.G."/>
            <person name="Baden-Tillson H."/>
            <person name="Barnstead M."/>
            <person name="Chin S.H."/>
            <person name="Dew I."/>
            <person name="Evans C.A."/>
            <person name="Ferriera S."/>
            <person name="Flanigan M."/>
            <person name="Fosler C."/>
            <person name="Glodek A."/>
            <person name="Gu Z."/>
            <person name="Holt R.A."/>
            <person name="Jennings D."/>
            <person name="Kraft C.L."/>
            <person name="Lu F."/>
            <person name="Nguyen T."/>
            <person name="Nusskern D.R."/>
            <person name="Pfannkoch C.M."/>
            <person name="Sitter C."/>
            <person name="Sutton G.G."/>
            <person name="Venter J.C."/>
            <person name="Wang Z."/>
            <person name="Woodage T."/>
            <person name="Zheng X.H."/>
            <person name="Zhong F."/>
        </authorList>
    </citation>
    <scope>NUCLEOTIDE SEQUENCE [LARGE SCALE GENOMIC DNA]</scope>
    <source>
        <strain>BN</strain>
        <strain evidence="2">Sprague-Dawley</strain>
    </source>
</reference>
<sequence length="36" mass="3953">MERPVRRGLDGSFTGLGSCSWNLTPPVNHCHQPGFV</sequence>
<proteinExistence type="predicted"/>
<protein>
    <submittedName>
        <fullName evidence="1">RCG22255</fullName>
    </submittedName>
</protein>
<name>A6INH5_RAT</name>
<evidence type="ECO:0000313" key="1">
    <source>
        <dbReference type="EMBL" id="EDL99235.1"/>
    </source>
</evidence>